<dbReference type="Pfam" id="PF04072">
    <property type="entry name" value="LCM"/>
    <property type="match status" value="1"/>
</dbReference>
<organism evidence="4 5">
    <name type="scientific">Polarella glacialis</name>
    <name type="common">Dinoflagellate</name>
    <dbReference type="NCBI Taxonomy" id="89957"/>
    <lineage>
        <taxon>Eukaryota</taxon>
        <taxon>Sar</taxon>
        <taxon>Alveolata</taxon>
        <taxon>Dinophyceae</taxon>
        <taxon>Suessiales</taxon>
        <taxon>Suessiaceae</taxon>
        <taxon>Polarella</taxon>
    </lineage>
</organism>
<evidence type="ECO:0000313" key="4">
    <source>
        <dbReference type="EMBL" id="CAE8697039.1"/>
    </source>
</evidence>
<dbReference type="GO" id="GO:0032259">
    <property type="term" value="P:methylation"/>
    <property type="evidence" value="ECO:0007669"/>
    <property type="project" value="UniProtKB-KW"/>
</dbReference>
<evidence type="ECO:0000256" key="1">
    <source>
        <dbReference type="ARBA" id="ARBA00022603"/>
    </source>
</evidence>
<evidence type="ECO:0008006" key="6">
    <source>
        <dbReference type="Google" id="ProtNLM"/>
    </source>
</evidence>
<reference evidence="4" key="1">
    <citation type="submission" date="2021-02" db="EMBL/GenBank/DDBJ databases">
        <authorList>
            <person name="Dougan E. K."/>
            <person name="Rhodes N."/>
            <person name="Thang M."/>
            <person name="Chan C."/>
        </authorList>
    </citation>
    <scope>NUCLEOTIDE SEQUENCE</scope>
</reference>
<gene>
    <name evidence="4" type="ORF">PGLA2088_LOCUS30081</name>
</gene>
<feature type="compositionally biased region" description="Gly residues" evidence="3">
    <location>
        <begin position="319"/>
        <end position="330"/>
    </location>
</feature>
<comment type="caution">
    <text evidence="4">The sequence shown here is derived from an EMBL/GenBank/DDBJ whole genome shotgun (WGS) entry which is preliminary data.</text>
</comment>
<dbReference type="InterPro" id="IPR007213">
    <property type="entry name" value="Ppm1/Ppm2/Tcmp"/>
</dbReference>
<evidence type="ECO:0000256" key="2">
    <source>
        <dbReference type="ARBA" id="ARBA00022679"/>
    </source>
</evidence>
<dbReference type="GO" id="GO:0008168">
    <property type="term" value="F:methyltransferase activity"/>
    <property type="evidence" value="ECO:0007669"/>
    <property type="project" value="UniProtKB-KW"/>
</dbReference>
<dbReference type="PANTHER" id="PTHR43619:SF2">
    <property type="entry name" value="S-ADENOSYL-L-METHIONINE-DEPENDENT METHYLTRANSFERASES SUPERFAMILY PROTEIN"/>
    <property type="match status" value="1"/>
</dbReference>
<keyword evidence="2" id="KW-0808">Transferase</keyword>
<sequence>MLPLPTLRCLASRAPAIAPLRRSFAAGKVALTPRQRARTLPAALWRSLHLTQASHDGAPKALCSDRLAIDLTAALLPDHEVVALLSGSEGGIQEAEVAGIHGAFLDRIVLDAVGKRLRQVVIIGAGMDTRAYRLELPPQMRIVEVEEAEVSEAKLAVLSAAGHHTRCRLVSAAVPPAVLSCVPGQAQAAEVQAGLRAALQANVDLNKPCLLILGEGLLNGVWAGVEEAVLTELAEVAAEGSRLVAPIHASDTVTASAAAVRLKMALGAAGWTRVDVVGEKSLSRIFFRAPPDDEAVLIVGERGQGQAPGRPSPSREPAAGGGGGPREVSF</sequence>
<dbReference type="SUPFAM" id="SSF53335">
    <property type="entry name" value="S-adenosyl-L-methionine-dependent methyltransferases"/>
    <property type="match status" value="1"/>
</dbReference>
<protein>
    <recommendedName>
        <fullName evidence="6">S-adenosyl-L-methionine-dependent methyltransferase</fullName>
    </recommendedName>
</protein>
<proteinExistence type="predicted"/>
<dbReference type="Gene3D" id="3.40.50.150">
    <property type="entry name" value="Vaccinia Virus protein VP39"/>
    <property type="match status" value="1"/>
</dbReference>
<accession>A0A813K4N5</accession>
<evidence type="ECO:0000313" key="5">
    <source>
        <dbReference type="Proteomes" id="UP000626109"/>
    </source>
</evidence>
<dbReference type="InterPro" id="IPR029063">
    <property type="entry name" value="SAM-dependent_MTases_sf"/>
</dbReference>
<dbReference type="AlphaFoldDB" id="A0A813K4N5"/>
<keyword evidence="1" id="KW-0489">Methyltransferase</keyword>
<feature type="region of interest" description="Disordered" evidence="3">
    <location>
        <begin position="300"/>
        <end position="330"/>
    </location>
</feature>
<dbReference type="PANTHER" id="PTHR43619">
    <property type="entry name" value="S-ADENOSYL-L-METHIONINE-DEPENDENT METHYLTRANSFERASE YKTD-RELATED"/>
    <property type="match status" value="1"/>
</dbReference>
<dbReference type="Proteomes" id="UP000626109">
    <property type="component" value="Unassembled WGS sequence"/>
</dbReference>
<dbReference type="EMBL" id="CAJNNW010028630">
    <property type="protein sequence ID" value="CAE8697039.1"/>
    <property type="molecule type" value="Genomic_DNA"/>
</dbReference>
<name>A0A813K4N5_POLGL</name>
<evidence type="ECO:0000256" key="3">
    <source>
        <dbReference type="SAM" id="MobiDB-lite"/>
    </source>
</evidence>